<keyword evidence="7" id="KW-0732">Signal</keyword>
<keyword evidence="3" id="KW-0813">Transport</keyword>
<dbReference type="GO" id="GO:0042147">
    <property type="term" value="P:retrograde transport, endosome to Golgi"/>
    <property type="evidence" value="ECO:0007669"/>
    <property type="project" value="InterPro"/>
</dbReference>
<dbReference type="AlphaFoldDB" id="A0A7R8DAK2"/>
<gene>
    <name evidence="8" type="ORF">LSAA_14455</name>
</gene>
<evidence type="ECO:0000256" key="4">
    <source>
        <dbReference type="ARBA" id="ARBA00022927"/>
    </source>
</evidence>
<organism evidence="8 9">
    <name type="scientific">Lepeophtheirus salmonis</name>
    <name type="common">Salmon louse</name>
    <name type="synonym">Caligus salmonis</name>
    <dbReference type="NCBI Taxonomy" id="72036"/>
    <lineage>
        <taxon>Eukaryota</taxon>
        <taxon>Metazoa</taxon>
        <taxon>Ecdysozoa</taxon>
        <taxon>Arthropoda</taxon>
        <taxon>Crustacea</taxon>
        <taxon>Multicrustacea</taxon>
        <taxon>Hexanauplia</taxon>
        <taxon>Copepoda</taxon>
        <taxon>Siphonostomatoida</taxon>
        <taxon>Caligidae</taxon>
        <taxon>Lepeophtheirus</taxon>
    </lineage>
</organism>
<dbReference type="InterPro" id="IPR002350">
    <property type="entry name" value="Kazal_dom"/>
</dbReference>
<dbReference type="Gene3D" id="1.20.1280.130">
    <property type="match status" value="1"/>
</dbReference>
<evidence type="ECO:0000256" key="6">
    <source>
        <dbReference type="ARBA" id="ARBA00023054"/>
    </source>
</evidence>
<keyword evidence="6" id="KW-0175">Coiled coil</keyword>
<feature type="signal peptide" evidence="7">
    <location>
        <begin position="1"/>
        <end position="22"/>
    </location>
</feature>
<evidence type="ECO:0000256" key="5">
    <source>
        <dbReference type="ARBA" id="ARBA00023034"/>
    </source>
</evidence>
<evidence type="ECO:0000256" key="1">
    <source>
        <dbReference type="ARBA" id="ARBA00004601"/>
    </source>
</evidence>
<dbReference type="InterPro" id="IPR012501">
    <property type="entry name" value="Vps54_C"/>
</dbReference>
<comment type="subcellular location">
    <subcellularLocation>
        <location evidence="1">Golgi apparatus</location>
        <location evidence="1">trans-Golgi network</location>
    </subcellularLocation>
</comment>
<comment type="similarity">
    <text evidence="2">Belongs to the VPS54 family.</text>
</comment>
<name>A0A7R8DAK2_LEPSM</name>
<dbReference type="EMBL" id="HG994587">
    <property type="protein sequence ID" value="CAF3027026.1"/>
    <property type="molecule type" value="Genomic_DNA"/>
</dbReference>
<reference evidence="8" key="1">
    <citation type="submission" date="2021-02" db="EMBL/GenBank/DDBJ databases">
        <authorList>
            <person name="Bekaert M."/>
        </authorList>
    </citation>
    <scope>NUCLEOTIDE SEQUENCE</scope>
    <source>
        <strain evidence="8">IoA-00</strain>
    </source>
</reference>
<keyword evidence="5" id="KW-0333">Golgi apparatus</keyword>
<feature type="chain" id="PRO_5035245665" evidence="7">
    <location>
        <begin position="23"/>
        <end position="864"/>
    </location>
</feature>
<dbReference type="PROSITE" id="PS51465">
    <property type="entry name" value="KAZAL_2"/>
    <property type="match status" value="1"/>
</dbReference>
<dbReference type="PANTHER" id="PTHR12965">
    <property type="entry name" value="VACUOLAR PROTEIN SORTING 54"/>
    <property type="match status" value="1"/>
</dbReference>
<evidence type="ECO:0000256" key="7">
    <source>
        <dbReference type="SAM" id="SignalP"/>
    </source>
</evidence>
<proteinExistence type="inferred from homology"/>
<dbReference type="GO" id="GO:0000938">
    <property type="term" value="C:GARP complex"/>
    <property type="evidence" value="ECO:0007669"/>
    <property type="project" value="InterPro"/>
</dbReference>
<dbReference type="InterPro" id="IPR039745">
    <property type="entry name" value="Vps54"/>
</dbReference>
<dbReference type="GO" id="GO:0015031">
    <property type="term" value="P:protein transport"/>
    <property type="evidence" value="ECO:0007669"/>
    <property type="project" value="UniProtKB-KW"/>
</dbReference>
<dbReference type="GO" id="GO:0005829">
    <property type="term" value="C:cytosol"/>
    <property type="evidence" value="ECO:0007669"/>
    <property type="project" value="GOC"/>
</dbReference>
<evidence type="ECO:0000313" key="8">
    <source>
        <dbReference type="EMBL" id="CAF3027026.1"/>
    </source>
</evidence>
<keyword evidence="9" id="KW-1185">Reference proteome</keyword>
<dbReference type="PANTHER" id="PTHR12965:SF0">
    <property type="entry name" value="VACUOLAR PROTEIN SORTING-ASSOCIATED PROTEIN 54"/>
    <property type="match status" value="1"/>
</dbReference>
<dbReference type="OrthoDB" id="10259024at2759"/>
<dbReference type="Proteomes" id="UP000675881">
    <property type="component" value="Chromosome 8"/>
</dbReference>
<protein>
    <submittedName>
        <fullName evidence="8">VPS54</fullName>
    </submittedName>
</protein>
<dbReference type="Gene3D" id="6.10.250.860">
    <property type="match status" value="1"/>
</dbReference>
<evidence type="ECO:0000256" key="2">
    <source>
        <dbReference type="ARBA" id="ARBA00009150"/>
    </source>
</evidence>
<evidence type="ECO:0000313" key="9">
    <source>
        <dbReference type="Proteomes" id="UP000675881"/>
    </source>
</evidence>
<dbReference type="Pfam" id="PF07928">
    <property type="entry name" value="Vps54"/>
    <property type="match status" value="1"/>
</dbReference>
<sequence>MKKIAFILFIVKLFLALSQIDGLSTKASDCTVCEGCCDVSTSEPVCGEEGRQFLNECYAIHCAKVSIKCHAVCPCEKKCPNCPTIDVEAVCGRNNQTYQSKCLADCNSISVECQHACPCKGKQKDFFTRSWGDSFVDTAPIPSSPYLYQLSEHAFTRYIRRVRKHLRPNARAKTPSLLNGTQASTPKRLFLLYLSSKGNQNGMELSGFSSQSREVQECVTQHLDVVEINLGHHLAQKYHHFFQVMSYQDALMSQLKVLIKVVKELREDLRELYEPMNLSLKPTIQLLLSNSEFSGVVSFRHLFSQLDEIQVMISKILVSDFRGIIVTEVEKHTFLKRATCLDDLNEDNEDLNEGKLFSVIYGLLRLNSYTFLEELEESCANAVKNIIAKCVSVLPHSKDQASTTSYRVGEFARIATPEGWTDLFDMLLGSLIVLLRRVKLVQRIILTAIIKVNDLTDSSPISSQCENNYTCQAQSLEDSSSQVLMNVCDLINERCATLLALRSKSEAISLMTLNELKTIEKLIFILNNEMKTLSFGNSGNCLYLTLLSQFLQFIQCFDERQREKITQIVTKEKWVKSVFDICELVDKCSQFPRFVSFFKTENTSNGHCISYKDEELSYDILESALAFLYIVIDYHMLSIELPGVKRELGFKLVDILCFYNSRICQYIIGLAALKFMTLPKISFINLYLTFNSIDFISRFIPILASEFEDTSNEHKKISESLSRQFDNAMNRYSDHKQEIVEKIIETLDDMQSKEFSAWTWDSKKSVPSQNFKKICRNINTFHETANSFLPKCILIQIMKKVHINFCRVVRNEIKRKQRKSPKVDRISRDLLSEMVYYGQSLLRITDIIPQHEASNDYFEKNLWD</sequence>
<accession>A0A7R8DAK2</accession>
<dbReference type="GO" id="GO:0006896">
    <property type="term" value="P:Golgi to vacuole transport"/>
    <property type="evidence" value="ECO:0007669"/>
    <property type="project" value="TreeGrafter"/>
</dbReference>
<dbReference type="GO" id="GO:0019905">
    <property type="term" value="F:syntaxin binding"/>
    <property type="evidence" value="ECO:0007669"/>
    <property type="project" value="TreeGrafter"/>
</dbReference>
<keyword evidence="4" id="KW-0653">Protein transport</keyword>
<evidence type="ECO:0000256" key="3">
    <source>
        <dbReference type="ARBA" id="ARBA00022448"/>
    </source>
</evidence>